<reference evidence="5" key="1">
    <citation type="submission" date="2021-01" db="UniProtKB">
        <authorList>
            <consortium name="EnsemblMetazoa"/>
        </authorList>
    </citation>
    <scope>IDENTIFICATION</scope>
</reference>
<feature type="chain" id="PRO_5029609195" description="ShKT domain-containing protein" evidence="3">
    <location>
        <begin position="27"/>
        <end position="559"/>
    </location>
</feature>
<feature type="disulfide bond" evidence="1">
    <location>
        <begin position="185"/>
        <end position="219"/>
    </location>
</feature>
<evidence type="ECO:0000256" key="3">
    <source>
        <dbReference type="SAM" id="SignalP"/>
    </source>
</evidence>
<evidence type="ECO:0000259" key="4">
    <source>
        <dbReference type="PROSITE" id="PS51670"/>
    </source>
</evidence>
<dbReference type="InterPro" id="IPR003582">
    <property type="entry name" value="ShKT_dom"/>
</dbReference>
<feature type="domain" description="ShKT" evidence="4">
    <location>
        <begin position="88"/>
        <end position="122"/>
    </location>
</feature>
<evidence type="ECO:0000313" key="5">
    <source>
        <dbReference type="EnsemblMetazoa" id="CLYHEMP007409.1"/>
    </source>
</evidence>
<proteinExistence type="predicted"/>
<feature type="domain" description="ShKT" evidence="4">
    <location>
        <begin position="185"/>
        <end position="219"/>
    </location>
</feature>
<feature type="domain" description="ShKT" evidence="4">
    <location>
        <begin position="31"/>
        <end position="65"/>
    </location>
</feature>
<keyword evidence="1" id="KW-1015">Disulfide bond</keyword>
<keyword evidence="3" id="KW-0732">Signal</keyword>
<keyword evidence="6" id="KW-1185">Reference proteome</keyword>
<feature type="signal peptide" evidence="3">
    <location>
        <begin position="1"/>
        <end position="26"/>
    </location>
</feature>
<dbReference type="EnsemblMetazoa" id="CLYHEMT007409.1">
    <property type="protein sequence ID" value="CLYHEMP007409.1"/>
    <property type="gene ID" value="CLYHEMG007409"/>
</dbReference>
<dbReference type="OrthoDB" id="5948111at2759"/>
<dbReference type="SMART" id="SM00254">
    <property type="entry name" value="ShKT"/>
    <property type="match status" value="7"/>
</dbReference>
<feature type="disulfide bond" evidence="1">
    <location>
        <begin position="134"/>
        <end position="168"/>
    </location>
</feature>
<feature type="region of interest" description="Disordered" evidence="2">
    <location>
        <begin position="392"/>
        <end position="464"/>
    </location>
</feature>
<feature type="disulfide bond" evidence="1">
    <location>
        <begin position="88"/>
        <end position="122"/>
    </location>
</feature>
<name>A0A7M5WRT9_9CNID</name>
<evidence type="ECO:0000313" key="6">
    <source>
        <dbReference type="Proteomes" id="UP000594262"/>
    </source>
</evidence>
<accession>A0A7M5WRT9</accession>
<dbReference type="PROSITE" id="PS51670">
    <property type="entry name" value="SHKT"/>
    <property type="match status" value="6"/>
</dbReference>
<dbReference type="PANTHER" id="PTHR21724">
    <property type="entry name" value="SHKT DOMAIN-CONTAINING PROTEIN"/>
    <property type="match status" value="1"/>
</dbReference>
<feature type="domain" description="ShKT" evidence="4">
    <location>
        <begin position="134"/>
        <end position="168"/>
    </location>
</feature>
<dbReference type="Pfam" id="PF01549">
    <property type="entry name" value="ShK"/>
    <property type="match status" value="7"/>
</dbReference>
<evidence type="ECO:0000256" key="1">
    <source>
        <dbReference type="PROSITE-ProRule" id="PRU01005"/>
    </source>
</evidence>
<dbReference type="Proteomes" id="UP000594262">
    <property type="component" value="Unplaced"/>
</dbReference>
<dbReference type="PANTHER" id="PTHR21724:SF109">
    <property type="entry name" value="SHKT DOMAIN-CONTAINING PROTEIN"/>
    <property type="match status" value="1"/>
</dbReference>
<dbReference type="Gene3D" id="1.10.10.1940">
    <property type="match status" value="4"/>
</dbReference>
<feature type="domain" description="ShKT" evidence="4">
    <location>
        <begin position="476"/>
        <end position="512"/>
    </location>
</feature>
<feature type="disulfide bond" evidence="1">
    <location>
        <begin position="31"/>
        <end position="65"/>
    </location>
</feature>
<feature type="region of interest" description="Disordered" evidence="2">
    <location>
        <begin position="230"/>
        <end position="268"/>
    </location>
</feature>
<evidence type="ECO:0000256" key="2">
    <source>
        <dbReference type="SAM" id="MobiDB-lite"/>
    </source>
</evidence>
<protein>
    <recommendedName>
        <fullName evidence="4">ShKT domain-containing protein</fullName>
    </recommendedName>
</protein>
<sequence length="559" mass="62243">MEFKMNTKLIVLVIVHLLTKSIQVTAKGLTCTDKRTDCFTLSQFGWCKKRANDMKKVCKKTCKFCTGDIGTDRLQTTLTATRPLNSKCIDYRSDCTSLMKRGWCKSRATIMETTCKSTCNFCPKPTPQTSVRRCLDKRKDCPRLKSFKWCTSNKRIMKIVCPKTCQLCEKTTIPTTLVATTQTDCHDRRSDCANLKNRGWCTQYKNYLKARCPRTCGFCGQNKVLTTKTTTSTSTTPTTTTTTPTTTTTTPTTTTTTPTTTTTTTTTPVQENKQTTETECIDKRLDCYRLGIRYKYCTLFPDLVKLICSRTCQFCTVKDSSSVVPTTRRITTLKPTQRTTTTESCLDKGSDCYRLANVYNWCQVNPNRMKVSCKRTCRFCNGMTPLTFTTTTPSTTTTTIPTTTTTTPTTTTTTTTTTPTTTTTTPTTTTTTTTTTPTTTTTTTPTTTTTTTTPTTTTTTTTTTPRTTTVATTKECIDKRPDCSNYRTFGWCHSQSRGSIMKIICAATCGYCRKAPPTMATTTTEELGQQVMTTLSSYVKGIIRDNTNSDNNLRVCHLF</sequence>
<comment type="caution">
    <text evidence="1">Lacks conserved residue(s) required for the propagation of feature annotation.</text>
</comment>
<dbReference type="AlphaFoldDB" id="A0A7M5WRT9"/>
<feature type="domain" description="ShKT" evidence="4">
    <location>
        <begin position="345"/>
        <end position="380"/>
    </location>
</feature>
<organism evidence="5 6">
    <name type="scientific">Clytia hemisphaerica</name>
    <dbReference type="NCBI Taxonomy" id="252671"/>
    <lineage>
        <taxon>Eukaryota</taxon>
        <taxon>Metazoa</taxon>
        <taxon>Cnidaria</taxon>
        <taxon>Hydrozoa</taxon>
        <taxon>Hydroidolina</taxon>
        <taxon>Leptothecata</taxon>
        <taxon>Obeliida</taxon>
        <taxon>Clytiidae</taxon>
        <taxon>Clytia</taxon>
    </lineage>
</organism>